<reference evidence="1 2" key="1">
    <citation type="journal article" date="2019" name="Genome Biol. Evol.">
        <title>Day and night: Metabolic profiles and evolutionary relationships of six axenic non-marine cyanobacteria.</title>
        <authorList>
            <person name="Will S.E."/>
            <person name="Henke P."/>
            <person name="Boedeker C."/>
            <person name="Huang S."/>
            <person name="Brinkmann H."/>
            <person name="Rohde M."/>
            <person name="Jarek M."/>
            <person name="Friedl T."/>
            <person name="Seufert S."/>
            <person name="Schumacher M."/>
            <person name="Overmann J."/>
            <person name="Neumann-Schaal M."/>
            <person name="Petersen J."/>
        </authorList>
    </citation>
    <scope>NUCLEOTIDE SEQUENCE [LARGE SCALE GENOMIC DNA]</scope>
    <source>
        <strain evidence="1 2">PCC 6912</strain>
    </source>
</reference>
<comment type="caution">
    <text evidence="1">The sequence shown here is derived from an EMBL/GenBank/DDBJ whole genome shotgun (WGS) entry which is preliminary data.</text>
</comment>
<gene>
    <name evidence="1" type="ORF">PCC6912_11810</name>
</gene>
<dbReference type="EMBL" id="RSCJ01000003">
    <property type="protein sequence ID" value="RUR85065.1"/>
    <property type="molecule type" value="Genomic_DNA"/>
</dbReference>
<dbReference type="AlphaFoldDB" id="A0A433NNX8"/>
<organism evidence="1 2">
    <name type="scientific">Chlorogloeopsis fritschii PCC 6912</name>
    <dbReference type="NCBI Taxonomy" id="211165"/>
    <lineage>
        <taxon>Bacteria</taxon>
        <taxon>Bacillati</taxon>
        <taxon>Cyanobacteriota</taxon>
        <taxon>Cyanophyceae</taxon>
        <taxon>Nostocales</taxon>
        <taxon>Chlorogloeopsidaceae</taxon>
        <taxon>Chlorogloeopsis</taxon>
    </lineage>
</organism>
<dbReference type="OrthoDB" id="516626at2"/>
<proteinExistence type="predicted"/>
<protein>
    <recommendedName>
        <fullName evidence="3">Phasin domain-containing protein</fullName>
    </recommendedName>
</protein>
<accession>A0A433NNX8</accession>
<dbReference type="RefSeq" id="WP_016874958.1">
    <property type="nucleotide sequence ID" value="NZ_AJLN01000108.1"/>
</dbReference>
<keyword evidence="2" id="KW-1185">Reference proteome</keyword>
<evidence type="ECO:0000313" key="2">
    <source>
        <dbReference type="Proteomes" id="UP000268857"/>
    </source>
</evidence>
<sequence length="118" mass="13655">MHQISEENVHLTFKHALLAKKHGDFVVAIGKRLQKHENLMVQEYGYSIEQYGKLIQYYATQSLMYSKLLMQGHHVADFYTKAVESRMMAAKVHSMAVSIYSRAIEETIDRVSDRMCLS</sequence>
<evidence type="ECO:0008006" key="3">
    <source>
        <dbReference type="Google" id="ProtNLM"/>
    </source>
</evidence>
<evidence type="ECO:0000313" key="1">
    <source>
        <dbReference type="EMBL" id="RUR85065.1"/>
    </source>
</evidence>
<dbReference type="Proteomes" id="UP000268857">
    <property type="component" value="Unassembled WGS sequence"/>
</dbReference>
<name>A0A433NNX8_CHLFR</name>